<dbReference type="Gene3D" id="3.30.2140.10">
    <property type="entry name" value="Arylamine N-acetyltransferase"/>
    <property type="match status" value="1"/>
</dbReference>
<gene>
    <name evidence="3" type="ORF">RM572_14815</name>
</gene>
<evidence type="ECO:0000256" key="1">
    <source>
        <dbReference type="ARBA" id="ARBA00006547"/>
    </source>
</evidence>
<comment type="similarity">
    <text evidence="1 2">Belongs to the arylamine N-acetyltransferase family.</text>
</comment>
<keyword evidence="4" id="KW-1185">Reference proteome</keyword>
<dbReference type="Proteomes" id="UP001183414">
    <property type="component" value="Unassembled WGS sequence"/>
</dbReference>
<dbReference type="Pfam" id="PF00797">
    <property type="entry name" value="Acetyltransf_2"/>
    <property type="match status" value="1"/>
</dbReference>
<dbReference type="PRINTS" id="PR01543">
    <property type="entry name" value="ANATRNSFRASE"/>
</dbReference>
<accession>A0ABU2NUW2</accession>
<name>A0ABU2NUW2_9ACTN</name>
<proteinExistence type="inferred from homology"/>
<dbReference type="InterPro" id="IPR038765">
    <property type="entry name" value="Papain-like_cys_pep_sf"/>
</dbReference>
<protein>
    <submittedName>
        <fullName evidence="3">Arylamine N-acetyltransferase</fullName>
    </submittedName>
</protein>
<reference evidence="4" key="1">
    <citation type="submission" date="2023-07" db="EMBL/GenBank/DDBJ databases">
        <title>30 novel species of actinomycetes from the DSMZ collection.</title>
        <authorList>
            <person name="Nouioui I."/>
        </authorList>
    </citation>
    <scope>NUCLEOTIDE SEQUENCE [LARGE SCALE GENOMIC DNA]</scope>
    <source>
        <strain evidence="4">DSM 42041</strain>
    </source>
</reference>
<evidence type="ECO:0000313" key="4">
    <source>
        <dbReference type="Proteomes" id="UP001183414"/>
    </source>
</evidence>
<organism evidence="3 4">
    <name type="scientific">Streptomyces hazeniae</name>
    <dbReference type="NCBI Taxonomy" id="3075538"/>
    <lineage>
        <taxon>Bacteria</taxon>
        <taxon>Bacillati</taxon>
        <taxon>Actinomycetota</taxon>
        <taxon>Actinomycetes</taxon>
        <taxon>Kitasatosporales</taxon>
        <taxon>Streptomycetaceae</taxon>
        <taxon>Streptomyces</taxon>
    </lineage>
</organism>
<evidence type="ECO:0000256" key="2">
    <source>
        <dbReference type="RuleBase" id="RU003452"/>
    </source>
</evidence>
<dbReference type="RefSeq" id="WP_311673807.1">
    <property type="nucleotide sequence ID" value="NZ_JAVREQ010000012.1"/>
</dbReference>
<evidence type="ECO:0000313" key="3">
    <source>
        <dbReference type="EMBL" id="MDT0380033.1"/>
    </source>
</evidence>
<dbReference type="Gene3D" id="2.40.128.150">
    <property type="entry name" value="Cysteine proteinases"/>
    <property type="match status" value="1"/>
</dbReference>
<sequence length="263" mass="28711">MDDAAVAAYLERIGAGRPEGATAEALCDLHRRHLTAVPFENLSIHLGEDIVLTDEALVDKIVGARRGGFCYELNGAFAALLDALGYRVTRLAARVFSDGRPGIPYDHLALRVEAADGSAWLADVGFGKHSHHPLDLAGTGDQHDPGGTFRLVPAAEGDLDVLQDCSPQYRLEQRARALRDFEVGCWYNRTSPRSHFTRSLVCSRLTEEGGRATLSGRTLVLSAPDGRREERELADQDEVLAAYRDHFGLALDREPVLLSASRP</sequence>
<dbReference type="SUPFAM" id="SSF54001">
    <property type="entry name" value="Cysteine proteinases"/>
    <property type="match status" value="1"/>
</dbReference>
<dbReference type="InterPro" id="IPR001447">
    <property type="entry name" value="Arylamine_N-AcTrfase"/>
</dbReference>
<dbReference type="EMBL" id="JAVREQ010000012">
    <property type="protein sequence ID" value="MDT0380033.1"/>
    <property type="molecule type" value="Genomic_DNA"/>
</dbReference>
<comment type="caution">
    <text evidence="3">The sequence shown here is derived from an EMBL/GenBank/DDBJ whole genome shotgun (WGS) entry which is preliminary data.</text>
</comment>
<dbReference type="PANTHER" id="PTHR11786:SF0">
    <property type="entry name" value="ARYLAMINE N-ACETYLTRANSFERASE 4-RELATED"/>
    <property type="match status" value="1"/>
</dbReference>
<dbReference type="PANTHER" id="PTHR11786">
    <property type="entry name" value="N-HYDROXYARYLAMINE O-ACETYLTRANSFERASE"/>
    <property type="match status" value="1"/>
</dbReference>